<dbReference type="AlphaFoldDB" id="A0AAV7QB13"/>
<feature type="region of interest" description="Disordered" evidence="1">
    <location>
        <begin position="43"/>
        <end position="65"/>
    </location>
</feature>
<feature type="region of interest" description="Disordered" evidence="1">
    <location>
        <begin position="100"/>
        <end position="123"/>
    </location>
</feature>
<dbReference type="EMBL" id="JANPWB010000010">
    <property type="protein sequence ID" value="KAJ1137504.1"/>
    <property type="molecule type" value="Genomic_DNA"/>
</dbReference>
<sequence length="123" mass="13752">MELRLHRQPKPRGTAATSAHCENSLLISPDHFQEKRRLRVVRGVTSGAPEDTRRSQKGKEKAAGIGAAVGCHDRRGDLQGTSWRGVKGRLRLRVRRGVRRLVRAPPRQSPQAVRKQGAHDEVK</sequence>
<evidence type="ECO:0000313" key="2">
    <source>
        <dbReference type="EMBL" id="KAJ1137504.1"/>
    </source>
</evidence>
<comment type="caution">
    <text evidence="2">The sequence shown here is derived from an EMBL/GenBank/DDBJ whole genome shotgun (WGS) entry which is preliminary data.</text>
</comment>
<evidence type="ECO:0000256" key="1">
    <source>
        <dbReference type="SAM" id="MobiDB-lite"/>
    </source>
</evidence>
<gene>
    <name evidence="2" type="ORF">NDU88_003902</name>
</gene>
<organism evidence="2 3">
    <name type="scientific">Pleurodeles waltl</name>
    <name type="common">Iberian ribbed newt</name>
    <dbReference type="NCBI Taxonomy" id="8319"/>
    <lineage>
        <taxon>Eukaryota</taxon>
        <taxon>Metazoa</taxon>
        <taxon>Chordata</taxon>
        <taxon>Craniata</taxon>
        <taxon>Vertebrata</taxon>
        <taxon>Euteleostomi</taxon>
        <taxon>Amphibia</taxon>
        <taxon>Batrachia</taxon>
        <taxon>Caudata</taxon>
        <taxon>Salamandroidea</taxon>
        <taxon>Salamandridae</taxon>
        <taxon>Pleurodelinae</taxon>
        <taxon>Pleurodeles</taxon>
    </lineage>
</organism>
<reference evidence="2" key="1">
    <citation type="journal article" date="2022" name="bioRxiv">
        <title>Sequencing and chromosome-scale assembly of the giantPleurodeles waltlgenome.</title>
        <authorList>
            <person name="Brown T."/>
            <person name="Elewa A."/>
            <person name="Iarovenko S."/>
            <person name="Subramanian E."/>
            <person name="Araus A.J."/>
            <person name="Petzold A."/>
            <person name="Susuki M."/>
            <person name="Suzuki K.-i.T."/>
            <person name="Hayashi T."/>
            <person name="Toyoda A."/>
            <person name="Oliveira C."/>
            <person name="Osipova E."/>
            <person name="Leigh N.D."/>
            <person name="Simon A."/>
            <person name="Yun M.H."/>
        </authorList>
    </citation>
    <scope>NUCLEOTIDE SEQUENCE</scope>
    <source>
        <strain evidence="2">20211129_DDA</strain>
        <tissue evidence="2">Liver</tissue>
    </source>
</reference>
<proteinExistence type="predicted"/>
<name>A0AAV7QB13_PLEWA</name>
<dbReference type="Proteomes" id="UP001066276">
    <property type="component" value="Chromosome 6"/>
</dbReference>
<feature type="compositionally biased region" description="Basic and acidic residues" evidence="1">
    <location>
        <begin position="50"/>
        <end position="62"/>
    </location>
</feature>
<protein>
    <submittedName>
        <fullName evidence="2">Uncharacterized protein</fullName>
    </submittedName>
</protein>
<evidence type="ECO:0000313" key="3">
    <source>
        <dbReference type="Proteomes" id="UP001066276"/>
    </source>
</evidence>
<accession>A0AAV7QB13</accession>
<keyword evidence="3" id="KW-1185">Reference proteome</keyword>